<dbReference type="GO" id="GO:0009229">
    <property type="term" value="P:thiamine diphosphate biosynthetic process"/>
    <property type="evidence" value="ECO:0007669"/>
    <property type="project" value="InterPro"/>
</dbReference>
<evidence type="ECO:0000256" key="1">
    <source>
        <dbReference type="ARBA" id="ARBA00022679"/>
    </source>
</evidence>
<dbReference type="Gene3D" id="3.40.50.10240">
    <property type="entry name" value="Thiamin pyrophosphokinase, catalytic domain"/>
    <property type="match status" value="1"/>
</dbReference>
<name>A0AAD3MJ38_LATJO</name>
<evidence type="ECO:0000313" key="6">
    <source>
        <dbReference type="Proteomes" id="UP001279410"/>
    </source>
</evidence>
<keyword evidence="3" id="KW-0418">Kinase</keyword>
<organism evidence="5 6">
    <name type="scientific">Lates japonicus</name>
    <name type="common">Japanese lates</name>
    <dbReference type="NCBI Taxonomy" id="270547"/>
    <lineage>
        <taxon>Eukaryota</taxon>
        <taxon>Metazoa</taxon>
        <taxon>Chordata</taxon>
        <taxon>Craniata</taxon>
        <taxon>Vertebrata</taxon>
        <taxon>Euteleostomi</taxon>
        <taxon>Actinopterygii</taxon>
        <taxon>Neopterygii</taxon>
        <taxon>Teleostei</taxon>
        <taxon>Neoteleostei</taxon>
        <taxon>Acanthomorphata</taxon>
        <taxon>Carangaria</taxon>
        <taxon>Carangaria incertae sedis</taxon>
        <taxon>Centropomidae</taxon>
        <taxon>Lates</taxon>
    </lineage>
</organism>
<dbReference type="SUPFAM" id="SSF63999">
    <property type="entry name" value="Thiamin pyrophosphokinase, catalytic domain"/>
    <property type="match status" value="1"/>
</dbReference>
<sequence length="230" mass="25172">MKESREVSAAICTTGSSEISSLVASPGTICIIPHSAWQSPQQLLYEPLQRFSGRAALLAPILSKSTSIGLLNRYEFIPAAGTVPPSTQVAHSSEHRQPLCELLEISSTVYNINCGSRFIFSLCSADWTVKFQVSRLIEDKLLWNLAMEKELTLLDCLLPSGTLRICLIILNQPLDKDYLHILWRKALLRACADGAANHLYNITAAECGSSSSVSSLHSEADRPDLPFSPT</sequence>
<dbReference type="GO" id="GO:0016301">
    <property type="term" value="F:kinase activity"/>
    <property type="evidence" value="ECO:0007669"/>
    <property type="project" value="UniProtKB-KW"/>
</dbReference>
<evidence type="ECO:0000256" key="4">
    <source>
        <dbReference type="ARBA" id="ARBA00022840"/>
    </source>
</evidence>
<evidence type="ECO:0000256" key="2">
    <source>
        <dbReference type="ARBA" id="ARBA00022741"/>
    </source>
</evidence>
<gene>
    <name evidence="5" type="ORF">AKAME5_000742700</name>
</gene>
<protein>
    <submittedName>
        <fullName evidence="5">Thiamin pyrophosphokinase 1 isoform X1</fullName>
    </submittedName>
</protein>
<proteinExistence type="predicted"/>
<comment type="caution">
    <text evidence="5">The sequence shown here is derived from an EMBL/GenBank/DDBJ whole genome shotgun (WGS) entry which is preliminary data.</text>
</comment>
<accession>A0AAD3MJ38</accession>
<reference evidence="5" key="1">
    <citation type="submission" date="2022-08" db="EMBL/GenBank/DDBJ databases">
        <title>Genome sequencing of akame (Lates japonicus).</title>
        <authorList>
            <person name="Hashiguchi Y."/>
            <person name="Takahashi H."/>
        </authorList>
    </citation>
    <scope>NUCLEOTIDE SEQUENCE</scope>
    <source>
        <strain evidence="5">Kochi</strain>
    </source>
</reference>
<keyword evidence="6" id="KW-1185">Reference proteome</keyword>
<evidence type="ECO:0000313" key="5">
    <source>
        <dbReference type="EMBL" id="GLD54862.1"/>
    </source>
</evidence>
<dbReference type="AlphaFoldDB" id="A0AAD3MJ38"/>
<evidence type="ECO:0000256" key="3">
    <source>
        <dbReference type="ARBA" id="ARBA00022777"/>
    </source>
</evidence>
<keyword evidence="4" id="KW-0067">ATP-binding</keyword>
<keyword evidence="1" id="KW-0808">Transferase</keyword>
<dbReference type="EMBL" id="BRZM01000020">
    <property type="protein sequence ID" value="GLD54862.1"/>
    <property type="molecule type" value="Genomic_DNA"/>
</dbReference>
<dbReference type="GO" id="GO:0004788">
    <property type="term" value="F:thiamine diphosphokinase activity"/>
    <property type="evidence" value="ECO:0007669"/>
    <property type="project" value="InterPro"/>
</dbReference>
<dbReference type="Proteomes" id="UP001279410">
    <property type="component" value="Unassembled WGS sequence"/>
</dbReference>
<dbReference type="InterPro" id="IPR036759">
    <property type="entry name" value="TPK_catalytic_sf"/>
</dbReference>
<dbReference type="GO" id="GO:0005524">
    <property type="term" value="F:ATP binding"/>
    <property type="evidence" value="ECO:0007669"/>
    <property type="project" value="UniProtKB-KW"/>
</dbReference>
<keyword evidence="2" id="KW-0547">Nucleotide-binding</keyword>